<accession>A0ABS2CRR3</accession>
<evidence type="ECO:0000313" key="2">
    <source>
        <dbReference type="Proteomes" id="UP001430172"/>
    </source>
</evidence>
<reference evidence="1" key="1">
    <citation type="submission" date="2021-02" db="EMBL/GenBank/DDBJ databases">
        <title>Phycicoccus sp. MQZ13P-5T, whole genome shotgun sequence.</title>
        <authorList>
            <person name="Tuo L."/>
        </authorList>
    </citation>
    <scope>NUCLEOTIDE SEQUENCE</scope>
    <source>
        <strain evidence="1">MQZ13P-5</strain>
    </source>
</reference>
<keyword evidence="2" id="KW-1185">Reference proteome</keyword>
<sequence length="147" mass="15405">MALNWKALAKLGLIPPEAWDAVIPHGHLVARGVGRLDVAALNPQPLPPKEAEVGADLLRGVLLGAIIVVGGRDGAGKGFLDEVDDWCGTGWPRRWPRPVPPKGWDDGQVFAAAAVTAAALAAQYDHDPEMQEALGAAAERLLEQAGA</sequence>
<dbReference type="RefSeq" id="WP_204132255.1">
    <property type="nucleotide sequence ID" value="NZ_JAFDVD010000017.1"/>
</dbReference>
<name>A0ABS2CRR3_9MICO</name>
<evidence type="ECO:0000313" key="1">
    <source>
        <dbReference type="EMBL" id="MBM6401784.1"/>
    </source>
</evidence>
<organism evidence="1 2">
    <name type="scientific">Phycicoccus sonneratiae</name>
    <dbReference type="NCBI Taxonomy" id="2807628"/>
    <lineage>
        <taxon>Bacteria</taxon>
        <taxon>Bacillati</taxon>
        <taxon>Actinomycetota</taxon>
        <taxon>Actinomycetes</taxon>
        <taxon>Micrococcales</taxon>
        <taxon>Intrasporangiaceae</taxon>
        <taxon>Phycicoccus</taxon>
    </lineage>
</organism>
<comment type="caution">
    <text evidence="1">The sequence shown here is derived from an EMBL/GenBank/DDBJ whole genome shotgun (WGS) entry which is preliminary data.</text>
</comment>
<gene>
    <name evidence="1" type="ORF">JQN70_15415</name>
</gene>
<proteinExistence type="predicted"/>
<dbReference type="Proteomes" id="UP001430172">
    <property type="component" value="Unassembled WGS sequence"/>
</dbReference>
<dbReference type="EMBL" id="JAFDVD010000017">
    <property type="protein sequence ID" value="MBM6401784.1"/>
    <property type="molecule type" value="Genomic_DNA"/>
</dbReference>
<protein>
    <submittedName>
        <fullName evidence="1">Uncharacterized protein</fullName>
    </submittedName>
</protein>